<dbReference type="OMA" id="QIGMGYN"/>
<keyword evidence="2" id="KW-1185">Reference proteome</keyword>
<name>A0A0V0QTH9_PSEPJ</name>
<sequence>MAGGSYATYLSFKLGPQLPIACRHFGQQIGMGYNYFKVILRVMKPSEEEPGEIMDLLRKTDQQSKAFNREMRETIYRAKQDIKEEIPEEFTKNNPLKNLFAFKADEPIKEDNNNASGSDIMQNVYLEKKRIVEKKRNKNQDSSFYNV</sequence>
<dbReference type="EMBL" id="LDAU01000105">
    <property type="protein sequence ID" value="KRX05699.1"/>
    <property type="molecule type" value="Genomic_DNA"/>
</dbReference>
<organism evidence="1 2">
    <name type="scientific">Pseudocohnilembus persalinus</name>
    <name type="common">Ciliate</name>
    <dbReference type="NCBI Taxonomy" id="266149"/>
    <lineage>
        <taxon>Eukaryota</taxon>
        <taxon>Sar</taxon>
        <taxon>Alveolata</taxon>
        <taxon>Ciliophora</taxon>
        <taxon>Intramacronucleata</taxon>
        <taxon>Oligohymenophorea</taxon>
        <taxon>Scuticociliatia</taxon>
        <taxon>Philasterida</taxon>
        <taxon>Pseudocohnilembidae</taxon>
        <taxon>Pseudocohnilembus</taxon>
    </lineage>
</organism>
<dbReference type="AlphaFoldDB" id="A0A0V0QTH9"/>
<gene>
    <name evidence="1" type="ORF">PPERSA_09839</name>
</gene>
<evidence type="ECO:0000313" key="2">
    <source>
        <dbReference type="Proteomes" id="UP000054937"/>
    </source>
</evidence>
<dbReference type="OrthoDB" id="310230at2759"/>
<dbReference type="Proteomes" id="UP000054937">
    <property type="component" value="Unassembled WGS sequence"/>
</dbReference>
<reference evidence="1 2" key="1">
    <citation type="journal article" date="2015" name="Sci. Rep.">
        <title>Genome of the facultative scuticociliatosis pathogen Pseudocohnilembus persalinus provides insight into its virulence through horizontal gene transfer.</title>
        <authorList>
            <person name="Xiong J."/>
            <person name="Wang G."/>
            <person name="Cheng J."/>
            <person name="Tian M."/>
            <person name="Pan X."/>
            <person name="Warren A."/>
            <person name="Jiang C."/>
            <person name="Yuan D."/>
            <person name="Miao W."/>
        </authorList>
    </citation>
    <scope>NUCLEOTIDE SEQUENCE [LARGE SCALE GENOMIC DNA]</scope>
    <source>
        <strain evidence="1">36N120E</strain>
    </source>
</reference>
<comment type="caution">
    <text evidence="1">The sequence shown here is derived from an EMBL/GenBank/DDBJ whole genome shotgun (WGS) entry which is preliminary data.</text>
</comment>
<protein>
    <submittedName>
        <fullName evidence="1">Uncharacterized protein</fullName>
    </submittedName>
</protein>
<dbReference type="InParanoid" id="A0A0V0QTH9"/>
<evidence type="ECO:0000313" key="1">
    <source>
        <dbReference type="EMBL" id="KRX05699.1"/>
    </source>
</evidence>
<accession>A0A0V0QTH9</accession>
<proteinExistence type="predicted"/>